<dbReference type="InterPro" id="IPR011766">
    <property type="entry name" value="TPP_enzyme_TPP-bd"/>
</dbReference>
<dbReference type="EMBL" id="SUTG01000022">
    <property type="protein sequence ID" value="MBE6512590.1"/>
    <property type="molecule type" value="Genomic_DNA"/>
</dbReference>
<evidence type="ECO:0000313" key="7">
    <source>
        <dbReference type="EMBL" id="MBE6512590.1"/>
    </source>
</evidence>
<dbReference type="AlphaFoldDB" id="A0A8T3VRH9"/>
<name>A0A8T3VRH9_METOL</name>
<keyword evidence="2 3" id="KW-0786">Thiamine pyrophosphate</keyword>
<evidence type="ECO:0000259" key="4">
    <source>
        <dbReference type="Pfam" id="PF00205"/>
    </source>
</evidence>
<dbReference type="FunFam" id="3.40.50.970:FF:000007">
    <property type="entry name" value="Acetolactate synthase"/>
    <property type="match status" value="1"/>
</dbReference>
<dbReference type="GO" id="GO:0050660">
    <property type="term" value="F:flavin adenine dinucleotide binding"/>
    <property type="evidence" value="ECO:0007669"/>
    <property type="project" value="TreeGrafter"/>
</dbReference>
<dbReference type="PANTHER" id="PTHR18968">
    <property type="entry name" value="THIAMINE PYROPHOSPHATE ENZYMES"/>
    <property type="match status" value="1"/>
</dbReference>
<dbReference type="Pfam" id="PF02776">
    <property type="entry name" value="TPP_enzyme_N"/>
    <property type="match status" value="1"/>
</dbReference>
<proteinExistence type="inferred from homology"/>
<dbReference type="GO" id="GO:0030976">
    <property type="term" value="F:thiamine pyrophosphate binding"/>
    <property type="evidence" value="ECO:0007669"/>
    <property type="project" value="InterPro"/>
</dbReference>
<feature type="domain" description="Thiamine pyrophosphate enzyme N-terminal TPP-binding" evidence="6">
    <location>
        <begin position="1"/>
        <end position="111"/>
    </location>
</feature>
<dbReference type="PANTHER" id="PTHR18968:SF13">
    <property type="entry name" value="ACETOLACTATE SYNTHASE CATALYTIC SUBUNIT, MITOCHONDRIAL"/>
    <property type="match status" value="1"/>
</dbReference>
<evidence type="ECO:0000259" key="5">
    <source>
        <dbReference type="Pfam" id="PF02775"/>
    </source>
</evidence>
<feature type="domain" description="Thiamine pyrophosphate enzyme TPP-binding" evidence="5">
    <location>
        <begin position="446"/>
        <end position="593"/>
    </location>
</feature>
<dbReference type="GO" id="GO:0009099">
    <property type="term" value="P:L-valine biosynthetic process"/>
    <property type="evidence" value="ECO:0007669"/>
    <property type="project" value="TreeGrafter"/>
</dbReference>
<evidence type="ECO:0000256" key="2">
    <source>
        <dbReference type="ARBA" id="ARBA00023052"/>
    </source>
</evidence>
<reference evidence="7" key="1">
    <citation type="submission" date="2019-04" db="EMBL/GenBank/DDBJ databases">
        <title>Evolution of Biomass-Degrading Anaerobic Consortia Revealed by Metagenomics.</title>
        <authorList>
            <person name="Peng X."/>
        </authorList>
    </citation>
    <scope>NUCLEOTIDE SEQUENCE</scope>
    <source>
        <strain evidence="7">SIG14</strain>
    </source>
</reference>
<accession>A0A8T3VRH9</accession>
<dbReference type="GO" id="GO:0005948">
    <property type="term" value="C:acetolactate synthase complex"/>
    <property type="evidence" value="ECO:0007669"/>
    <property type="project" value="TreeGrafter"/>
</dbReference>
<dbReference type="GO" id="GO:0009097">
    <property type="term" value="P:isoleucine biosynthetic process"/>
    <property type="evidence" value="ECO:0007669"/>
    <property type="project" value="TreeGrafter"/>
</dbReference>
<dbReference type="Gene3D" id="3.40.50.970">
    <property type="match status" value="2"/>
</dbReference>
<comment type="similarity">
    <text evidence="1 3">Belongs to the TPP enzyme family.</text>
</comment>
<evidence type="ECO:0000256" key="3">
    <source>
        <dbReference type="RuleBase" id="RU362132"/>
    </source>
</evidence>
<dbReference type="InterPro" id="IPR029061">
    <property type="entry name" value="THDP-binding"/>
</dbReference>
<dbReference type="SUPFAM" id="SSF52467">
    <property type="entry name" value="DHS-like NAD/FAD-binding domain"/>
    <property type="match status" value="1"/>
</dbReference>
<feature type="domain" description="Thiamine pyrophosphate enzyme central" evidence="4">
    <location>
        <begin position="249"/>
        <end position="377"/>
    </location>
</feature>
<evidence type="ECO:0000313" key="8">
    <source>
        <dbReference type="Proteomes" id="UP000732619"/>
    </source>
</evidence>
<gene>
    <name evidence="7" type="ORF">E7Z75_05565</name>
</gene>
<dbReference type="CDD" id="cd07035">
    <property type="entry name" value="TPP_PYR_POX_like"/>
    <property type="match status" value="1"/>
</dbReference>
<protein>
    <submittedName>
        <fullName evidence="7">Thiamine pyrophosphate-binding protein</fullName>
    </submittedName>
</protein>
<dbReference type="GO" id="GO:0044272">
    <property type="term" value="P:sulfur compound biosynthetic process"/>
    <property type="evidence" value="ECO:0007669"/>
    <property type="project" value="UniProtKB-ARBA"/>
</dbReference>
<dbReference type="InterPro" id="IPR012000">
    <property type="entry name" value="Thiamin_PyroP_enz_cen_dom"/>
</dbReference>
<dbReference type="Proteomes" id="UP000732619">
    <property type="component" value="Unassembled WGS sequence"/>
</dbReference>
<sequence>MNTAEALVKLLEDDGVKHIFGHPGEQILPFYKALKDSSIEHILTRHEQGAAHAADAYARSSGNYGLCISTAGPGAMNLVMGVATAFKDSVPLLVITGDNDYSKNDEDIFQNSPINSVFENISIKSFYPSSGISAIFNLIEALVMLHKYPKGPVHINLSKDVLLEGIDLDDIDLKGIVDSFDHDIFEGIGLDLEIFDEKIFSFDDFHELVTIFDDHFIYYGGKLVFADDLSKNFNSFSKNNVSDVDNNINLAIDKFKLSRKPLVIVGNGIVWGKAIDKLSTFVSKTWVPIATTFHSKGIISESDKLNLGIVGLRGTSLANYAYGNSDCILVLGARLSERTIASCGYDDVKDKIIHVNIDDYCLKGNIDISMDASDFLDLLLAELESKEYKDKDFILYNDWINEIYSHYEELIVDGIDDVEDNYIPLRPPYAINKIVNGFKGSYFLSDAGTHTTWTTLLSKTDKFGKLLFSGGFGPMGYGLPGAIGVAIAHPDDQVVVICGDGDIQMVIQELATIKEYDLNVNIFIIDNSQLGIIRQWEETVYDMDKYQIDLGNPDFAKLAESYGIDSVKVESREDLDLAIDNAFNSSHAFLVDVCVCEENIPLPK</sequence>
<evidence type="ECO:0000256" key="1">
    <source>
        <dbReference type="ARBA" id="ARBA00007812"/>
    </source>
</evidence>
<dbReference type="Gene3D" id="3.40.50.1220">
    <property type="entry name" value="TPP-binding domain"/>
    <property type="match status" value="1"/>
</dbReference>
<dbReference type="GO" id="GO:0000287">
    <property type="term" value="F:magnesium ion binding"/>
    <property type="evidence" value="ECO:0007669"/>
    <property type="project" value="InterPro"/>
</dbReference>
<comment type="caution">
    <text evidence="7">The sequence shown here is derived from an EMBL/GenBank/DDBJ whole genome shotgun (WGS) entry which is preliminary data.</text>
</comment>
<dbReference type="InterPro" id="IPR029035">
    <property type="entry name" value="DHS-like_NAD/FAD-binding_dom"/>
</dbReference>
<dbReference type="SUPFAM" id="SSF52518">
    <property type="entry name" value="Thiamin diphosphate-binding fold (THDP-binding)"/>
    <property type="match status" value="2"/>
</dbReference>
<dbReference type="GO" id="GO:0003984">
    <property type="term" value="F:acetolactate synthase activity"/>
    <property type="evidence" value="ECO:0007669"/>
    <property type="project" value="TreeGrafter"/>
</dbReference>
<dbReference type="Pfam" id="PF00205">
    <property type="entry name" value="TPP_enzyme_M"/>
    <property type="match status" value="1"/>
</dbReference>
<dbReference type="InterPro" id="IPR045229">
    <property type="entry name" value="TPP_enz"/>
</dbReference>
<dbReference type="InterPro" id="IPR012001">
    <property type="entry name" value="Thiamin_PyroP_enz_TPP-bd_dom"/>
</dbReference>
<dbReference type="Pfam" id="PF02775">
    <property type="entry name" value="TPP_enzyme_C"/>
    <property type="match status" value="1"/>
</dbReference>
<organism evidence="7 8">
    <name type="scientific">Methanobrevibacter olleyae</name>
    <dbReference type="NCBI Taxonomy" id="294671"/>
    <lineage>
        <taxon>Archaea</taxon>
        <taxon>Methanobacteriati</taxon>
        <taxon>Methanobacteriota</taxon>
        <taxon>Methanomada group</taxon>
        <taxon>Methanobacteria</taxon>
        <taxon>Methanobacteriales</taxon>
        <taxon>Methanobacteriaceae</taxon>
        <taxon>Methanobrevibacter</taxon>
    </lineage>
</organism>
<evidence type="ECO:0000259" key="6">
    <source>
        <dbReference type="Pfam" id="PF02776"/>
    </source>
</evidence>